<dbReference type="EMBL" id="NISI01000005">
    <property type="protein sequence ID" value="OWR03470.1"/>
    <property type="molecule type" value="Genomic_DNA"/>
</dbReference>
<dbReference type="OrthoDB" id="9806824at2"/>
<sequence length="295" mass="32400">MNDRGTPVAAPRLCALLTCFNRADKTLASLAALQVSAARAGVELSAVLVDDGSNDGTAEQVRERYPWVTVEVNRGTPLFWCRGMHRAMELGLQTPADYLLLLNDDTMLYEQALAVMFSCLPAASQPGGVIVVGSTQDAATGRHSYGGERVRAPGRPLSFVLVPPTDEAQEVETFNGNVVLLPRPVVQQVGLLDPAFEHAMGDIDYGLRARRLGVRLLLAPGFQGACSNNPVNGTFKDVSLPLSKRWLHLLGRKGLPWRSWLVLTRRHGGWRWPAYFAWPYVKVLFEGVRGLSRVR</sequence>
<keyword evidence="5" id="KW-1185">Reference proteome</keyword>
<dbReference type="AlphaFoldDB" id="A0A254N6X6"/>
<dbReference type="PANTHER" id="PTHR43179:SF12">
    <property type="entry name" value="GALACTOFURANOSYLTRANSFERASE GLFT2"/>
    <property type="match status" value="1"/>
</dbReference>
<proteinExistence type="inferred from homology"/>
<accession>A0A254N6X6</accession>
<keyword evidence="3 4" id="KW-0808">Transferase</keyword>
<dbReference type="Pfam" id="PF13641">
    <property type="entry name" value="Glyco_tranf_2_3"/>
    <property type="match status" value="1"/>
</dbReference>
<gene>
    <name evidence="4" type="ORF">CDO81_13295</name>
</gene>
<evidence type="ECO:0000256" key="2">
    <source>
        <dbReference type="ARBA" id="ARBA00022676"/>
    </source>
</evidence>
<evidence type="ECO:0000256" key="3">
    <source>
        <dbReference type="ARBA" id="ARBA00022679"/>
    </source>
</evidence>
<dbReference type="InterPro" id="IPR029044">
    <property type="entry name" value="Nucleotide-diphossugar_trans"/>
</dbReference>
<dbReference type="GO" id="GO:0016757">
    <property type="term" value="F:glycosyltransferase activity"/>
    <property type="evidence" value="ECO:0007669"/>
    <property type="project" value="UniProtKB-KW"/>
</dbReference>
<dbReference type="RefSeq" id="WP_088483706.1">
    <property type="nucleotide sequence ID" value="NZ_NISI01000005.1"/>
</dbReference>
<name>A0A254N6X6_9BURK</name>
<dbReference type="SUPFAM" id="SSF53448">
    <property type="entry name" value="Nucleotide-diphospho-sugar transferases"/>
    <property type="match status" value="1"/>
</dbReference>
<evidence type="ECO:0000313" key="4">
    <source>
        <dbReference type="EMBL" id="OWR03470.1"/>
    </source>
</evidence>
<evidence type="ECO:0000256" key="1">
    <source>
        <dbReference type="ARBA" id="ARBA00006739"/>
    </source>
</evidence>
<organism evidence="4 5">
    <name type="scientific">Roseateles puraquae</name>
    <dbReference type="NCBI Taxonomy" id="431059"/>
    <lineage>
        <taxon>Bacteria</taxon>
        <taxon>Pseudomonadati</taxon>
        <taxon>Pseudomonadota</taxon>
        <taxon>Betaproteobacteria</taxon>
        <taxon>Burkholderiales</taxon>
        <taxon>Sphaerotilaceae</taxon>
        <taxon>Roseateles</taxon>
    </lineage>
</organism>
<dbReference type="Proteomes" id="UP000197446">
    <property type="component" value="Unassembled WGS sequence"/>
</dbReference>
<dbReference type="Gene3D" id="3.90.550.10">
    <property type="entry name" value="Spore Coat Polysaccharide Biosynthesis Protein SpsA, Chain A"/>
    <property type="match status" value="1"/>
</dbReference>
<comment type="similarity">
    <text evidence="1">Belongs to the glycosyltransferase 2 family.</text>
</comment>
<keyword evidence="2" id="KW-0328">Glycosyltransferase</keyword>
<protein>
    <submittedName>
        <fullName evidence="4">Glucosyltransferase</fullName>
    </submittedName>
</protein>
<reference evidence="4 5" key="1">
    <citation type="journal article" date="2007" name="Int. J. Syst. Evol. Microbiol.">
        <title>Description of Pelomonas aquatica sp. nov. and Pelomonas puraquae sp. nov., isolated from industrial and haemodialysis water.</title>
        <authorList>
            <person name="Gomila M."/>
            <person name="Bowien B."/>
            <person name="Falsen E."/>
            <person name="Moore E.R."/>
            <person name="Lalucat J."/>
        </authorList>
    </citation>
    <scope>NUCLEOTIDE SEQUENCE [LARGE SCALE GENOMIC DNA]</scope>
    <source>
        <strain evidence="4 5">CCUG 52769</strain>
    </source>
</reference>
<evidence type="ECO:0000313" key="5">
    <source>
        <dbReference type="Proteomes" id="UP000197446"/>
    </source>
</evidence>
<comment type="caution">
    <text evidence="4">The sequence shown here is derived from an EMBL/GenBank/DDBJ whole genome shotgun (WGS) entry which is preliminary data.</text>
</comment>
<dbReference type="PANTHER" id="PTHR43179">
    <property type="entry name" value="RHAMNOSYLTRANSFERASE WBBL"/>
    <property type="match status" value="1"/>
</dbReference>